<dbReference type="SMART" id="SM00490">
    <property type="entry name" value="HELICc"/>
    <property type="match status" value="1"/>
</dbReference>
<comment type="similarity">
    <text evidence="5 7">Belongs to the DEAD box helicase family.</text>
</comment>
<dbReference type="InterPro" id="IPR001650">
    <property type="entry name" value="Helicase_C-like"/>
</dbReference>
<feature type="domain" description="Helicase ATP-binding" evidence="9">
    <location>
        <begin position="33"/>
        <end position="205"/>
    </location>
</feature>
<feature type="domain" description="Helicase C-terminal" evidence="10">
    <location>
        <begin position="231"/>
        <end position="376"/>
    </location>
</feature>
<keyword evidence="1 7" id="KW-0547">Nucleotide-binding</keyword>
<evidence type="ECO:0000259" key="9">
    <source>
        <dbReference type="PROSITE" id="PS51192"/>
    </source>
</evidence>
<dbReference type="RefSeq" id="WP_136435172.1">
    <property type="nucleotide sequence ID" value="NZ_SSTJ01000012.1"/>
</dbReference>
<evidence type="ECO:0000313" key="13">
    <source>
        <dbReference type="Proteomes" id="UP000308978"/>
    </source>
</evidence>
<evidence type="ECO:0000256" key="8">
    <source>
        <dbReference type="SAM" id="MobiDB-lite"/>
    </source>
</evidence>
<evidence type="ECO:0000313" key="12">
    <source>
        <dbReference type="EMBL" id="THG36678.1"/>
    </source>
</evidence>
<keyword evidence="3 7" id="KW-0347">Helicase</keyword>
<dbReference type="InterPro" id="IPR014001">
    <property type="entry name" value="Helicase_ATP-bd"/>
</dbReference>
<evidence type="ECO:0000256" key="4">
    <source>
        <dbReference type="ARBA" id="ARBA00022840"/>
    </source>
</evidence>
<dbReference type="SUPFAM" id="SSF52540">
    <property type="entry name" value="P-loop containing nucleoside triphosphate hydrolases"/>
    <property type="match status" value="1"/>
</dbReference>
<name>A0A4S4G1M2_9ACTN</name>
<comment type="caution">
    <text evidence="12">The sequence shown here is derived from an EMBL/GenBank/DDBJ whole genome shotgun (WGS) entry which is preliminary data.</text>
</comment>
<dbReference type="CDD" id="cd00268">
    <property type="entry name" value="DEADc"/>
    <property type="match status" value="1"/>
</dbReference>
<dbReference type="EMBL" id="SSTJ01000012">
    <property type="protein sequence ID" value="THG36678.1"/>
    <property type="molecule type" value="Genomic_DNA"/>
</dbReference>
<keyword evidence="4 7" id="KW-0067">ATP-binding</keyword>
<dbReference type="Pfam" id="PF00270">
    <property type="entry name" value="DEAD"/>
    <property type="match status" value="1"/>
</dbReference>
<feature type="compositionally biased region" description="Basic and acidic residues" evidence="8">
    <location>
        <begin position="391"/>
        <end position="427"/>
    </location>
</feature>
<evidence type="ECO:0000259" key="10">
    <source>
        <dbReference type="PROSITE" id="PS51194"/>
    </source>
</evidence>
<evidence type="ECO:0000256" key="3">
    <source>
        <dbReference type="ARBA" id="ARBA00022806"/>
    </source>
</evidence>
<dbReference type="InterPro" id="IPR000629">
    <property type="entry name" value="RNA-helicase_DEAD-box_CS"/>
</dbReference>
<dbReference type="PROSITE" id="PS00039">
    <property type="entry name" value="DEAD_ATP_HELICASE"/>
    <property type="match status" value="1"/>
</dbReference>
<dbReference type="GO" id="GO:0005524">
    <property type="term" value="F:ATP binding"/>
    <property type="evidence" value="ECO:0007669"/>
    <property type="project" value="UniProtKB-KW"/>
</dbReference>
<evidence type="ECO:0000259" key="11">
    <source>
        <dbReference type="PROSITE" id="PS51195"/>
    </source>
</evidence>
<dbReference type="PROSITE" id="PS51195">
    <property type="entry name" value="Q_MOTIF"/>
    <property type="match status" value="1"/>
</dbReference>
<proteinExistence type="inferred from homology"/>
<dbReference type="PROSITE" id="PS51192">
    <property type="entry name" value="HELICASE_ATP_BIND_1"/>
    <property type="match status" value="1"/>
</dbReference>
<sequence>MTTFADLGLSDAALAAVEALGYTEPTPVQEQSIPLALKGRDMIAAAKTGTGKTAAFSLPSLDRIERTDAKKSPAILVITPTRELAMQIQEVCGTIAKLRGLRVANVVGGVKIEPQIDRLARGVDVLIATPGRLIDLMNQKAVNLGDVQVLVLDEADRMLDMGFLPSVRRIVEATPSTRQTLLFSATIDKGVLDQVDTMLSDPAIVQIAAKGETADTVEQYIARVPHTLKPDLLAALLKERGHRRVIVFARTRHRADAACRKLKRAGYHAEAIHSDRSQNQRKRALDNFASGETDILVATDVLARGIDVDEVSYVVNYDVPTQAEDYVHRIGRTGRAGAEGFAVTFVSPENKDELAAIEKLIRRPIPEIEVAGFNVEEAAEAAAARATRANAKHDPELAQAAREHSKKEKRKAKEKERSEEKAAESRQRGTRKKQASKSTGAKKGGSSPQRASRSAASAGGRVAKGGTSSGGRAAKAAPSRKGGTDLRPGRAHRAAVAAKRSGGKRRG</sequence>
<dbReference type="CDD" id="cd18787">
    <property type="entry name" value="SF2_C_DEAD"/>
    <property type="match status" value="1"/>
</dbReference>
<evidence type="ECO:0000256" key="5">
    <source>
        <dbReference type="ARBA" id="ARBA00038437"/>
    </source>
</evidence>
<dbReference type="InterPro" id="IPR027417">
    <property type="entry name" value="P-loop_NTPase"/>
</dbReference>
<evidence type="ECO:0000256" key="7">
    <source>
        <dbReference type="RuleBase" id="RU000492"/>
    </source>
</evidence>
<dbReference type="InterPro" id="IPR014014">
    <property type="entry name" value="RNA_helicase_DEAD_Q_motif"/>
</dbReference>
<dbReference type="GO" id="GO:0005829">
    <property type="term" value="C:cytosol"/>
    <property type="evidence" value="ECO:0007669"/>
    <property type="project" value="TreeGrafter"/>
</dbReference>
<protein>
    <submittedName>
        <fullName evidence="12">DEAD/DEAH box helicase</fullName>
    </submittedName>
</protein>
<reference evidence="12 13" key="1">
    <citation type="submission" date="2019-04" db="EMBL/GenBank/DDBJ databases">
        <title>Microbes associate with the intestines of laboratory mice.</title>
        <authorList>
            <person name="Navarre W."/>
            <person name="Wong E."/>
            <person name="Huang K.C."/>
            <person name="Tropini C."/>
            <person name="Ng K."/>
            <person name="Yu B."/>
        </authorList>
    </citation>
    <scope>NUCLEOTIDE SEQUENCE [LARGE SCALE GENOMIC DNA]</scope>
    <source>
        <strain evidence="12 13">NM80_B27</strain>
    </source>
</reference>
<dbReference type="GO" id="GO:0003676">
    <property type="term" value="F:nucleic acid binding"/>
    <property type="evidence" value="ECO:0007669"/>
    <property type="project" value="InterPro"/>
</dbReference>
<dbReference type="SMART" id="SM00487">
    <property type="entry name" value="DEXDc"/>
    <property type="match status" value="1"/>
</dbReference>
<dbReference type="Pfam" id="PF00271">
    <property type="entry name" value="Helicase_C"/>
    <property type="match status" value="1"/>
</dbReference>
<feature type="short sequence motif" description="Q motif" evidence="6">
    <location>
        <begin position="2"/>
        <end position="30"/>
    </location>
</feature>
<dbReference type="Proteomes" id="UP000308978">
    <property type="component" value="Unassembled WGS sequence"/>
</dbReference>
<evidence type="ECO:0000256" key="2">
    <source>
        <dbReference type="ARBA" id="ARBA00022801"/>
    </source>
</evidence>
<evidence type="ECO:0000256" key="1">
    <source>
        <dbReference type="ARBA" id="ARBA00022741"/>
    </source>
</evidence>
<dbReference type="GO" id="GO:0003724">
    <property type="term" value="F:RNA helicase activity"/>
    <property type="evidence" value="ECO:0007669"/>
    <property type="project" value="InterPro"/>
</dbReference>
<feature type="region of interest" description="Disordered" evidence="8">
    <location>
        <begin position="384"/>
        <end position="507"/>
    </location>
</feature>
<gene>
    <name evidence="12" type="ORF">E5986_08745</name>
</gene>
<dbReference type="PANTHER" id="PTHR47959">
    <property type="entry name" value="ATP-DEPENDENT RNA HELICASE RHLE-RELATED"/>
    <property type="match status" value="1"/>
</dbReference>
<dbReference type="PANTHER" id="PTHR47959:SF13">
    <property type="entry name" value="ATP-DEPENDENT RNA HELICASE RHLE"/>
    <property type="match status" value="1"/>
</dbReference>
<feature type="compositionally biased region" description="Low complexity" evidence="8">
    <location>
        <begin position="436"/>
        <end position="466"/>
    </location>
</feature>
<dbReference type="InterPro" id="IPR011545">
    <property type="entry name" value="DEAD/DEAH_box_helicase_dom"/>
</dbReference>
<keyword evidence="2 7" id="KW-0378">Hydrolase</keyword>
<accession>A0A4S4G1M2</accession>
<dbReference type="GO" id="GO:0016787">
    <property type="term" value="F:hydrolase activity"/>
    <property type="evidence" value="ECO:0007669"/>
    <property type="project" value="UniProtKB-KW"/>
</dbReference>
<dbReference type="InterPro" id="IPR050079">
    <property type="entry name" value="DEAD_box_RNA_helicase"/>
</dbReference>
<organism evidence="12 13">
    <name type="scientific">Adlercreutzia caecimuris</name>
    <dbReference type="NCBI Taxonomy" id="671266"/>
    <lineage>
        <taxon>Bacteria</taxon>
        <taxon>Bacillati</taxon>
        <taxon>Actinomycetota</taxon>
        <taxon>Coriobacteriia</taxon>
        <taxon>Eggerthellales</taxon>
        <taxon>Eggerthellaceae</taxon>
        <taxon>Adlercreutzia</taxon>
    </lineage>
</organism>
<feature type="domain" description="DEAD-box RNA helicase Q" evidence="11">
    <location>
        <begin position="2"/>
        <end position="30"/>
    </location>
</feature>
<dbReference type="InterPro" id="IPR044742">
    <property type="entry name" value="DEAD/DEAH_RhlB"/>
</dbReference>
<evidence type="ECO:0000256" key="6">
    <source>
        <dbReference type="PROSITE-ProRule" id="PRU00552"/>
    </source>
</evidence>
<dbReference type="Gene3D" id="3.40.50.300">
    <property type="entry name" value="P-loop containing nucleotide triphosphate hydrolases"/>
    <property type="match status" value="2"/>
</dbReference>
<dbReference type="PROSITE" id="PS51194">
    <property type="entry name" value="HELICASE_CTER"/>
    <property type="match status" value="1"/>
</dbReference>
<dbReference type="AlphaFoldDB" id="A0A4S4G1M2"/>